<dbReference type="Proteomes" id="UP000030969">
    <property type="component" value="Unassembled WGS sequence"/>
</dbReference>
<organism evidence="1 2">
    <name type="scientific">Xanthomonas vesicatoria</name>
    <dbReference type="NCBI Taxonomy" id="56460"/>
    <lineage>
        <taxon>Bacteria</taxon>
        <taxon>Pseudomonadati</taxon>
        <taxon>Pseudomonadota</taxon>
        <taxon>Gammaproteobacteria</taxon>
        <taxon>Lysobacterales</taxon>
        <taxon>Lysobacteraceae</taxon>
        <taxon>Xanthomonas</taxon>
    </lineage>
</organism>
<sequence>MMRTNGIGWRHTDWHDIYQSWASSNLLAEYYHGARLDHFPMHVLIRELAIKDFARRGMML</sequence>
<comment type="caution">
    <text evidence="1">The sequence shown here is derived from an EMBL/GenBank/DDBJ whole genome shotgun (WGS) entry which is preliminary data.</text>
</comment>
<dbReference type="EMBL" id="JSYJ01000052">
    <property type="protein sequence ID" value="KHM94938.1"/>
    <property type="molecule type" value="Genomic_DNA"/>
</dbReference>
<evidence type="ECO:0000313" key="1">
    <source>
        <dbReference type="EMBL" id="KHM94938.1"/>
    </source>
</evidence>
<name>A0AAJ0N470_9XANT</name>
<reference evidence="1 2" key="1">
    <citation type="submission" date="2014-11" db="EMBL/GenBank/DDBJ databases">
        <title>Draft Genome Sequences of Xanthomonas vesicatoria Strains from the Balkan Peninsula.</title>
        <authorList>
            <person name="Vancheva T."/>
            <person name="Lefeuvre P."/>
            <person name="Bogatzevska N."/>
            <person name="Moncheva P."/>
            <person name="Koebnik R."/>
        </authorList>
    </citation>
    <scope>NUCLEOTIDE SEQUENCE [LARGE SCALE GENOMIC DNA]</scope>
    <source>
        <strain evidence="1 2">53M</strain>
    </source>
</reference>
<gene>
    <name evidence="1" type="ORF">OR61_10605</name>
</gene>
<proteinExistence type="predicted"/>
<protein>
    <submittedName>
        <fullName evidence="1">Uncharacterized protein</fullName>
    </submittedName>
</protein>
<dbReference type="AlphaFoldDB" id="A0AAJ0N470"/>
<evidence type="ECO:0000313" key="2">
    <source>
        <dbReference type="Proteomes" id="UP000030969"/>
    </source>
</evidence>
<accession>A0AAJ0N470</accession>